<feature type="domain" description="EF-hand" evidence="7">
    <location>
        <begin position="89"/>
        <end position="124"/>
    </location>
</feature>
<evidence type="ECO:0000256" key="6">
    <source>
        <dbReference type="SAM" id="MobiDB-lite"/>
    </source>
</evidence>
<evidence type="ECO:0000256" key="4">
    <source>
        <dbReference type="ARBA" id="ARBA00022837"/>
    </source>
</evidence>
<dbReference type="SMART" id="SM00054">
    <property type="entry name" value="EFh"/>
    <property type="match status" value="2"/>
</dbReference>
<keyword evidence="4" id="KW-0106">Calcium</keyword>
<dbReference type="InterPro" id="IPR001680">
    <property type="entry name" value="WD40_rpt"/>
</dbReference>
<accession>A0A914BRM9</accession>
<feature type="domain" description="EF-hand" evidence="7">
    <location>
        <begin position="130"/>
        <end position="165"/>
    </location>
</feature>
<dbReference type="PANTHER" id="PTHR44324">
    <property type="entry name" value="WD40 REPEAT DOMAIN 95"/>
    <property type="match status" value="1"/>
</dbReference>
<feature type="compositionally biased region" description="Low complexity" evidence="6">
    <location>
        <begin position="765"/>
        <end position="779"/>
    </location>
</feature>
<evidence type="ECO:0000313" key="9">
    <source>
        <dbReference type="Proteomes" id="UP000887568"/>
    </source>
</evidence>
<keyword evidence="9" id="KW-1185">Reference proteome</keyword>
<dbReference type="PROSITE" id="PS50222">
    <property type="entry name" value="EF_HAND_2"/>
    <property type="match status" value="2"/>
</dbReference>
<organism evidence="8 9">
    <name type="scientific">Patiria miniata</name>
    <name type="common">Bat star</name>
    <name type="synonym">Asterina miniata</name>
    <dbReference type="NCBI Taxonomy" id="46514"/>
    <lineage>
        <taxon>Eukaryota</taxon>
        <taxon>Metazoa</taxon>
        <taxon>Echinodermata</taxon>
        <taxon>Eleutherozoa</taxon>
        <taxon>Asterozoa</taxon>
        <taxon>Asteroidea</taxon>
        <taxon>Valvatacea</taxon>
        <taxon>Valvatida</taxon>
        <taxon>Asterinidae</taxon>
        <taxon>Patiria</taxon>
    </lineage>
</organism>
<feature type="repeat" description="WD" evidence="5">
    <location>
        <begin position="458"/>
        <end position="499"/>
    </location>
</feature>
<dbReference type="PROSITE" id="PS00018">
    <property type="entry name" value="EF_HAND_1"/>
    <property type="match status" value="1"/>
</dbReference>
<evidence type="ECO:0000256" key="1">
    <source>
        <dbReference type="ARBA" id="ARBA00014901"/>
    </source>
</evidence>
<dbReference type="SUPFAM" id="SSF47473">
    <property type="entry name" value="EF-hand"/>
    <property type="match status" value="1"/>
</dbReference>
<dbReference type="PROSITE" id="PS50294">
    <property type="entry name" value="WD_REPEATS_REGION"/>
    <property type="match status" value="3"/>
</dbReference>
<dbReference type="CDD" id="cd00051">
    <property type="entry name" value="EFh"/>
    <property type="match status" value="1"/>
</dbReference>
<feature type="repeat" description="WD" evidence="5">
    <location>
        <begin position="547"/>
        <end position="588"/>
    </location>
</feature>
<dbReference type="Pfam" id="PF13499">
    <property type="entry name" value="EF-hand_7"/>
    <property type="match status" value="1"/>
</dbReference>
<dbReference type="Gene3D" id="2.130.10.10">
    <property type="entry name" value="YVTN repeat-like/Quinoprotein amine dehydrogenase"/>
    <property type="match status" value="3"/>
</dbReference>
<dbReference type="SMART" id="SM00320">
    <property type="entry name" value="WD40"/>
    <property type="match status" value="11"/>
</dbReference>
<dbReference type="Gene3D" id="1.10.238.10">
    <property type="entry name" value="EF-hand"/>
    <property type="match status" value="1"/>
</dbReference>
<feature type="compositionally biased region" description="Basic residues" evidence="6">
    <location>
        <begin position="783"/>
        <end position="798"/>
    </location>
</feature>
<feature type="region of interest" description="Disordered" evidence="6">
    <location>
        <begin position="726"/>
        <end position="852"/>
    </location>
</feature>
<dbReference type="SUPFAM" id="SSF101908">
    <property type="entry name" value="Putative isomerase YbhE"/>
    <property type="match status" value="1"/>
</dbReference>
<protein>
    <recommendedName>
        <fullName evidence="1">WD repeat-containing protein on Y chromosome</fullName>
    </recommendedName>
</protein>
<dbReference type="InterPro" id="IPR002048">
    <property type="entry name" value="EF_hand_dom"/>
</dbReference>
<dbReference type="Pfam" id="PF00400">
    <property type="entry name" value="WD40"/>
    <property type="match status" value="4"/>
</dbReference>
<evidence type="ECO:0000259" key="7">
    <source>
        <dbReference type="PROSITE" id="PS50222"/>
    </source>
</evidence>
<feature type="region of interest" description="Disordered" evidence="6">
    <location>
        <begin position="1"/>
        <end position="79"/>
    </location>
</feature>
<feature type="repeat" description="WD" evidence="5">
    <location>
        <begin position="1051"/>
        <end position="1084"/>
    </location>
</feature>
<reference evidence="8" key="1">
    <citation type="submission" date="2022-11" db="UniProtKB">
        <authorList>
            <consortium name="EnsemblMetazoa"/>
        </authorList>
    </citation>
    <scope>IDENTIFICATION</scope>
</reference>
<name>A0A914BRM9_PATMI</name>
<keyword evidence="3" id="KW-0677">Repeat</keyword>
<dbReference type="EnsemblMetazoa" id="XM_038222692.1">
    <property type="protein sequence ID" value="XP_038078620.1"/>
    <property type="gene ID" value="LOC119745969"/>
</dbReference>
<dbReference type="InterPro" id="IPR051242">
    <property type="entry name" value="WD-EF-hand_domain"/>
</dbReference>
<dbReference type="InterPro" id="IPR036322">
    <property type="entry name" value="WD40_repeat_dom_sf"/>
</dbReference>
<evidence type="ECO:0000256" key="3">
    <source>
        <dbReference type="ARBA" id="ARBA00022737"/>
    </source>
</evidence>
<dbReference type="InterPro" id="IPR019775">
    <property type="entry name" value="WD40_repeat_CS"/>
</dbReference>
<feature type="repeat" description="WD" evidence="5">
    <location>
        <begin position="684"/>
        <end position="724"/>
    </location>
</feature>
<feature type="compositionally biased region" description="Polar residues" evidence="6">
    <location>
        <begin position="34"/>
        <end position="51"/>
    </location>
</feature>
<dbReference type="OrthoDB" id="5980302at2759"/>
<evidence type="ECO:0000256" key="2">
    <source>
        <dbReference type="ARBA" id="ARBA00022574"/>
    </source>
</evidence>
<dbReference type="PROSITE" id="PS00678">
    <property type="entry name" value="WD_REPEATS_1"/>
    <property type="match status" value="3"/>
</dbReference>
<keyword evidence="2 5" id="KW-0853">WD repeat</keyword>
<feature type="repeat" description="WD" evidence="5">
    <location>
        <begin position="606"/>
        <end position="640"/>
    </location>
</feature>
<sequence length="1309" mass="144942">MMRDSLATPGSPGKIPLERTADLLTPNRKHRSSGMKSANSQRSAFTGSSAAFSPYPQVSKGSMAGKHQSDQASQAGSMGARLEDEMNNDHLQKLQEIFEEADEDGGGGLDIDEFRQAMRKIMGEGMMEEVDDKELAIVFMKVDANCDGTVDWDEYLSYMLMEYQERDHMSNLFKERIPFPKPLREIHSNHRDMLTKVGFYQNLNLRHGNLHEEGEHGGRYISVSKEGVINFWSMDMHLQRSVAIEQPREKTKPMWLTDMVCMPNVNMIAVSSTERDISFYDVNATKFDRCFQVSGLDNCALTMDYWFDPRNMNKAVLVFGDAGGNVCCIVFTEAMGSALFGSQNAKSVGSRRVPFPELLKGSVKGVVAMKFSPLHEDWVRKVKYCSNLNSFISCATTNESSIYIGDLSRKKSGSFFKIRKGILCFDYCKETNMIVTGGMDRSVRTWNPYVTTKATSVMKGHTSAVVHIVVNSTHGQIISVGKDKGVKVWDMRDQTCMQNINPRSINMGPHSISTVCFHAKTGSLILGTNQIALLEHKWDADAEDDDVTSHNRPITAAIYNHLFNQVVSACHDSVVSVWDLATGTKTIMFSKAHKYMEKGVEKCAEITAMTFDPSYRRLVTGGRDGSVKIWNFNNGACLRELETFDTMEVTGIVCPKQRIVTAGWNRRVTSYIDSDDDDDSRQWMLKHNEDILSLAAYDTSIIATSSYDGDIIIWSLETAQPLCRLNASDGVSPRTGSRTINYSSKTAGSSTKSADVTRLTRRRSAASNASSASDADSSDGVIGKHKASSHKTLLKRQSTKALFDPVETSKAVNDSEDEPSYRRTSLPAIGTPKASFVNTSQKRSEGVKEDSQTFFTESMSNFKQRAPSGRTASSSRKSFYVDVEDSKEYTKKHESAVDKVIFLQSRPNDKDTATLMASGADGWVRAWSVHHKGGLLGQFNAAQKGGGESVLAMTTDSENEFLITGDTSGYIMVWDITDYCIGSSTAPQARVPSAALQHMRKDSKFPFRGGNPTILKLQERMEKKQRAEMKPPPSATNPRETIKWPKKLNSFRAHVACVTHIEYCEDKSLIVSSSDDCSVRLWTLCGRYIGTFGQFGGWQTLPEEVIPKELPRRLPRDVHRVASAVTLKVLNGGIMPRWKLAKNIMMIVARNQLAKAAQGIDDSSLEGDDGKLLGEKAHDSGKASLGTSTILGKSYKPKTRHKMPPTLPEIKQNQNQVVVYSSLPFTDLEPVEEIKVPTTLHEIQLRQQQSMEAMRGAENGLAGGALGKKHGGKRSRLQEFLQKQKAVRILTKGKLGLTAAAAAANKGGK</sequence>
<dbReference type="OMA" id="MQPGKIH"/>
<feature type="compositionally biased region" description="Basic and acidic residues" evidence="6">
    <location>
        <begin position="842"/>
        <end position="851"/>
    </location>
</feature>
<evidence type="ECO:0000256" key="5">
    <source>
        <dbReference type="PROSITE-ProRule" id="PRU00221"/>
    </source>
</evidence>
<proteinExistence type="predicted"/>
<dbReference type="InterPro" id="IPR018247">
    <property type="entry name" value="EF_Hand_1_Ca_BS"/>
</dbReference>
<dbReference type="InterPro" id="IPR015943">
    <property type="entry name" value="WD40/YVTN_repeat-like_dom_sf"/>
</dbReference>
<feature type="compositionally biased region" description="Low complexity" evidence="6">
    <location>
        <begin position="743"/>
        <end position="754"/>
    </location>
</feature>
<dbReference type="CTD" id="388795"/>
<dbReference type="PROSITE" id="PS50082">
    <property type="entry name" value="WD_REPEATS_2"/>
    <property type="match status" value="5"/>
</dbReference>
<dbReference type="RefSeq" id="XP_038078620.1">
    <property type="nucleotide sequence ID" value="XM_038222692.1"/>
</dbReference>
<evidence type="ECO:0000313" key="8">
    <source>
        <dbReference type="EnsemblMetazoa" id="XP_038078620.1"/>
    </source>
</evidence>
<dbReference type="SUPFAM" id="SSF50978">
    <property type="entry name" value="WD40 repeat-like"/>
    <property type="match status" value="1"/>
</dbReference>
<dbReference type="GO" id="GO:0005509">
    <property type="term" value="F:calcium ion binding"/>
    <property type="evidence" value="ECO:0007669"/>
    <property type="project" value="InterPro"/>
</dbReference>
<dbReference type="InterPro" id="IPR011992">
    <property type="entry name" value="EF-hand-dom_pair"/>
</dbReference>
<dbReference type="Proteomes" id="UP000887568">
    <property type="component" value="Unplaced"/>
</dbReference>
<dbReference type="GeneID" id="119745969"/>
<dbReference type="PANTHER" id="PTHR44324:SF6">
    <property type="entry name" value="EF-HAND CALCIUM BINDING DOMAIN 8"/>
    <property type="match status" value="1"/>
</dbReference>